<proteinExistence type="predicted"/>
<name>M7NJA4_PNEMU</name>
<gene>
    <name evidence="2" type="ORF">PNEG_02876</name>
</gene>
<feature type="region of interest" description="Disordered" evidence="1">
    <location>
        <begin position="1"/>
        <end position="94"/>
    </location>
</feature>
<dbReference type="GeneID" id="19896563"/>
<protein>
    <submittedName>
        <fullName evidence="2">Uncharacterized protein</fullName>
    </submittedName>
</protein>
<feature type="compositionally biased region" description="Basic and acidic residues" evidence="1">
    <location>
        <begin position="47"/>
        <end position="82"/>
    </location>
</feature>
<dbReference type="HOGENOM" id="CLU_783294_0_0_1"/>
<dbReference type="VEuPathDB" id="FungiDB:PNEG_02876"/>
<evidence type="ECO:0000256" key="1">
    <source>
        <dbReference type="SAM" id="MobiDB-lite"/>
    </source>
</evidence>
<dbReference type="RefSeq" id="XP_007874913.1">
    <property type="nucleotide sequence ID" value="XM_007876722.1"/>
</dbReference>
<evidence type="ECO:0000313" key="3">
    <source>
        <dbReference type="Proteomes" id="UP000011958"/>
    </source>
</evidence>
<comment type="caution">
    <text evidence="2">The sequence shown here is derived from an EMBL/GenBank/DDBJ whole genome shotgun (WGS) entry which is preliminary data.</text>
</comment>
<dbReference type="eggNOG" id="ENOG502SZRN">
    <property type="taxonomic scope" value="Eukaryota"/>
</dbReference>
<accession>M7NJA4</accession>
<keyword evidence="3" id="KW-1185">Reference proteome</keyword>
<organism evidence="2 3">
    <name type="scientific">Pneumocystis murina (strain B123)</name>
    <name type="common">Mouse pneumocystis pneumonia agent</name>
    <name type="synonym">Pneumocystis carinii f. sp. muris</name>
    <dbReference type="NCBI Taxonomy" id="1069680"/>
    <lineage>
        <taxon>Eukaryota</taxon>
        <taxon>Fungi</taxon>
        <taxon>Dikarya</taxon>
        <taxon>Ascomycota</taxon>
        <taxon>Taphrinomycotina</taxon>
        <taxon>Pneumocystomycetes</taxon>
        <taxon>Pneumocystaceae</taxon>
        <taxon>Pneumocystis</taxon>
    </lineage>
</organism>
<reference evidence="3" key="1">
    <citation type="journal article" date="2016" name="Nat. Commun.">
        <title>Genome analysis of three Pneumocystis species reveals adaptation mechanisms to life exclusively in mammalian hosts.</title>
        <authorList>
            <person name="Ma L."/>
            <person name="Chen Z."/>
            <person name="Huang D.W."/>
            <person name="Kutty G."/>
            <person name="Ishihara M."/>
            <person name="Wang H."/>
            <person name="Abouelleil A."/>
            <person name="Bishop L."/>
            <person name="Davey E."/>
            <person name="Deng R."/>
            <person name="Deng X."/>
            <person name="Fan L."/>
            <person name="Fantoni G."/>
            <person name="Fitzgerald M."/>
            <person name="Gogineni E."/>
            <person name="Goldberg J.M."/>
            <person name="Handley G."/>
            <person name="Hu X."/>
            <person name="Huber C."/>
            <person name="Jiao X."/>
            <person name="Jones K."/>
            <person name="Levin J.Z."/>
            <person name="Liu Y."/>
            <person name="Macdonald P."/>
            <person name="Melnikov A."/>
            <person name="Raley C."/>
            <person name="Sassi M."/>
            <person name="Sherman B.T."/>
            <person name="Song X."/>
            <person name="Sykes S."/>
            <person name="Tran B."/>
            <person name="Walsh L."/>
            <person name="Xia Y."/>
            <person name="Yang J."/>
            <person name="Young S."/>
            <person name="Zeng Q."/>
            <person name="Zheng X."/>
            <person name="Stephens R."/>
            <person name="Nusbaum C."/>
            <person name="Birren B.W."/>
            <person name="Azadi P."/>
            <person name="Lempicki R.A."/>
            <person name="Cuomo C.A."/>
            <person name="Kovacs J.A."/>
        </authorList>
    </citation>
    <scope>NUCLEOTIDE SEQUENCE [LARGE SCALE GENOMIC DNA]</scope>
    <source>
        <strain evidence="3">B123</strain>
    </source>
</reference>
<evidence type="ECO:0000313" key="2">
    <source>
        <dbReference type="EMBL" id="EMR08698.1"/>
    </source>
</evidence>
<sequence>MRRKLRQKATSASVQGRMGTAKSSKLKNTHTSSILPSLPRKRGRPSKKQEIKTEEGMIEASKKELKEIQTSKNKENNEKENLTQKQKQIKTPLSHKERGLSVSLVVGKSGIARVVQEEIDVVVSAPQANVRNGTGLMERVLSTQAHGIPYQAEYKRPNDSLAFITNREGYVRVEPLTGVLSPQLPTPMDSDFYMDIKGQEMMNIQSLLSPESQWESSGDDITDEEDIMDARVAMKKLIDKRRTVGLGLDEFLGSDVLNTPSFRVGKRQRKLSCKACHMTFRQLWILHAHEKKCNIKQTPFLSSDYFDDTIEDAISYFHEDTRSEQSISSPILPESIPLSKFIEHSTPRKNILSS</sequence>
<dbReference type="AlphaFoldDB" id="M7NJA4"/>
<dbReference type="Proteomes" id="UP000011958">
    <property type="component" value="Unassembled WGS sequence"/>
</dbReference>
<dbReference type="OrthoDB" id="5336671at2759"/>
<dbReference type="EMBL" id="AFWA02000014">
    <property type="protein sequence ID" value="EMR08698.1"/>
    <property type="molecule type" value="Genomic_DNA"/>
</dbReference>